<evidence type="ECO:0000313" key="3">
    <source>
        <dbReference type="Proteomes" id="UP000721954"/>
    </source>
</evidence>
<accession>A0ABS3Y5Q7</accession>
<proteinExistence type="predicted"/>
<reference evidence="2 3" key="1">
    <citation type="submission" date="2021-02" db="EMBL/GenBank/DDBJ databases">
        <title>Streptomyces spirodelae sp. nov., isolated from duckweed.</title>
        <authorList>
            <person name="Saimee Y."/>
            <person name="Duangmal K."/>
        </authorList>
    </citation>
    <scope>NUCLEOTIDE SEQUENCE [LARGE SCALE GENOMIC DNA]</scope>
    <source>
        <strain evidence="2 3">DSM 42105</strain>
    </source>
</reference>
<dbReference type="GeneID" id="96263008"/>
<feature type="compositionally biased region" description="Pro residues" evidence="1">
    <location>
        <begin position="214"/>
        <end position="224"/>
    </location>
</feature>
<organism evidence="2 3">
    <name type="scientific">Streptomyces smyrnaeus</name>
    <dbReference type="NCBI Taxonomy" id="1387713"/>
    <lineage>
        <taxon>Bacteria</taxon>
        <taxon>Bacillati</taxon>
        <taxon>Actinomycetota</taxon>
        <taxon>Actinomycetes</taxon>
        <taxon>Kitasatosporales</taxon>
        <taxon>Streptomycetaceae</taxon>
        <taxon>Streptomyces</taxon>
    </lineage>
</organism>
<keyword evidence="3" id="KW-1185">Reference proteome</keyword>
<feature type="compositionally biased region" description="Basic and acidic residues" evidence="1">
    <location>
        <begin position="123"/>
        <end position="141"/>
    </location>
</feature>
<name>A0ABS3Y5Q7_9ACTN</name>
<sequence length="242" mass="25500">MPTPYGSRGGVAFGPHELRVLGGALAIALQSDPAPEQAREYLRLAQAVDETVREGARLRSFVRADLARYRAALPGAAAGYLDQLEAALATGYLPVPADLSALRALTARPAGARERARRQDLLRRAEAARIPRGRQPRDDSAARLPGVRIPAGRASEEDEQGGDGPESAPQRQGKPSPGPAKPGPAKRPGSPEPAPSRPVPTPAEVFPPRRRQSPPTPPSEPPPGETDTEESAPGPRHLSVPA</sequence>
<protein>
    <submittedName>
        <fullName evidence="2">Uncharacterized protein</fullName>
    </submittedName>
</protein>
<dbReference type="EMBL" id="JAFFZM010000026">
    <property type="protein sequence ID" value="MBO8202641.1"/>
    <property type="molecule type" value="Genomic_DNA"/>
</dbReference>
<dbReference type="RefSeq" id="WP_209214161.1">
    <property type="nucleotide sequence ID" value="NZ_JAFFZM010000026.1"/>
</dbReference>
<feature type="compositionally biased region" description="Pro residues" evidence="1">
    <location>
        <begin position="190"/>
        <end position="201"/>
    </location>
</feature>
<feature type="region of interest" description="Disordered" evidence="1">
    <location>
        <begin position="123"/>
        <end position="242"/>
    </location>
</feature>
<comment type="caution">
    <text evidence="2">The sequence shown here is derived from an EMBL/GenBank/DDBJ whole genome shotgun (WGS) entry which is preliminary data.</text>
</comment>
<gene>
    <name evidence="2" type="ORF">JW613_30810</name>
</gene>
<evidence type="ECO:0000256" key="1">
    <source>
        <dbReference type="SAM" id="MobiDB-lite"/>
    </source>
</evidence>
<dbReference type="Proteomes" id="UP000721954">
    <property type="component" value="Unassembled WGS sequence"/>
</dbReference>
<evidence type="ECO:0000313" key="2">
    <source>
        <dbReference type="EMBL" id="MBO8202641.1"/>
    </source>
</evidence>